<dbReference type="InterPro" id="IPR003526">
    <property type="entry name" value="MECDP_synthase"/>
</dbReference>
<comment type="similarity">
    <text evidence="1 2">Belongs to the IspF family.</text>
</comment>
<evidence type="ECO:0000313" key="5">
    <source>
        <dbReference type="Proteomes" id="UP000749471"/>
    </source>
</evidence>
<feature type="binding site" evidence="1">
    <location>
        <position position="8"/>
    </location>
    <ligand>
        <name>a divalent metal cation</name>
        <dbReference type="ChEBI" id="CHEBI:60240"/>
    </ligand>
</feature>
<protein>
    <recommendedName>
        <fullName evidence="1 2">2-C-methyl-D-erythritol 2,4-cyclodiphosphate synthase</fullName>
        <shortName evidence="1">MECDP-synthase</shortName>
        <shortName evidence="1">MECPP-synthase</shortName>
        <shortName evidence="1">MECPS</shortName>
        <ecNumber evidence="1 2">4.6.1.12</ecNumber>
    </recommendedName>
</protein>
<evidence type="ECO:0000256" key="1">
    <source>
        <dbReference type="HAMAP-Rule" id="MF_00107"/>
    </source>
</evidence>
<comment type="catalytic activity">
    <reaction evidence="1 2">
        <text>4-CDP-2-C-methyl-D-erythritol 2-phosphate = 2-C-methyl-D-erythritol 2,4-cyclic diphosphate + CMP</text>
        <dbReference type="Rhea" id="RHEA:23864"/>
        <dbReference type="ChEBI" id="CHEBI:57919"/>
        <dbReference type="ChEBI" id="CHEBI:58483"/>
        <dbReference type="ChEBI" id="CHEBI:60377"/>
        <dbReference type="EC" id="4.6.1.12"/>
    </reaction>
</comment>
<dbReference type="GO" id="GO:0008685">
    <property type="term" value="F:2-C-methyl-D-erythritol 2,4-cyclodiphosphate synthase activity"/>
    <property type="evidence" value="ECO:0007669"/>
    <property type="project" value="UniProtKB-EC"/>
</dbReference>
<feature type="binding site" evidence="1">
    <location>
        <position position="42"/>
    </location>
    <ligand>
        <name>a divalent metal cation</name>
        <dbReference type="ChEBI" id="CHEBI:60240"/>
    </ligand>
</feature>
<feature type="binding site" evidence="1">
    <location>
        <position position="142"/>
    </location>
    <ligand>
        <name>4-CDP-2-C-methyl-D-erythritol 2-phosphate</name>
        <dbReference type="ChEBI" id="CHEBI:57919"/>
    </ligand>
</feature>
<reference evidence="4 5" key="1">
    <citation type="submission" date="2021-06" db="EMBL/GenBank/DDBJ databases">
        <authorList>
            <person name="Sun Q."/>
            <person name="Li D."/>
        </authorList>
    </citation>
    <scope>NUCLEOTIDE SEQUENCE [LARGE SCALE GENOMIC DNA]</scope>
    <source>
        <strain evidence="4 5">MSJ-40</strain>
    </source>
</reference>
<feature type="binding site" evidence="1">
    <location>
        <begin position="61"/>
        <end position="65"/>
    </location>
    <ligand>
        <name>4-CDP-2-C-methyl-D-erythritol 2-phosphate</name>
        <dbReference type="ChEBI" id="CHEBI:57919"/>
    </ligand>
</feature>
<feature type="binding site" evidence="1">
    <location>
        <begin position="34"/>
        <end position="35"/>
    </location>
    <ligand>
        <name>4-CDP-2-C-methyl-D-erythritol 2-phosphate</name>
        <dbReference type="ChEBI" id="CHEBI:57919"/>
    </ligand>
</feature>
<evidence type="ECO:0000313" key="4">
    <source>
        <dbReference type="EMBL" id="MBU5438676.1"/>
    </source>
</evidence>
<comment type="caution">
    <text evidence="1">Lacks conserved residue(s) required for the propagation of feature annotation.</text>
</comment>
<dbReference type="PANTHER" id="PTHR43181:SF1">
    <property type="entry name" value="2-C-METHYL-D-ERYTHRITOL 2,4-CYCLODIPHOSPHATE SYNTHASE, CHLOROPLASTIC"/>
    <property type="match status" value="1"/>
</dbReference>
<feature type="domain" description="2-C-methyl-D-erythritol 2,4-cyclodiphosphate synthase" evidence="3">
    <location>
        <begin position="1"/>
        <end position="154"/>
    </location>
</feature>
<accession>A0ABS6E6Y1</accession>
<evidence type="ECO:0000259" key="3">
    <source>
        <dbReference type="Pfam" id="PF02542"/>
    </source>
</evidence>
<feature type="binding site" evidence="1">
    <location>
        <begin position="132"/>
        <end position="135"/>
    </location>
    <ligand>
        <name>4-CDP-2-C-methyl-D-erythritol 2-phosphate</name>
        <dbReference type="ChEBI" id="CHEBI:57919"/>
    </ligand>
</feature>
<gene>
    <name evidence="1 4" type="primary">ispF</name>
    <name evidence="4" type="ORF">KQI42_11680</name>
</gene>
<name>A0ABS6E6Y1_9FIRM</name>
<organism evidence="4 5">
    <name type="scientific">Tissierella simiarum</name>
    <dbReference type="NCBI Taxonomy" id="2841534"/>
    <lineage>
        <taxon>Bacteria</taxon>
        <taxon>Bacillati</taxon>
        <taxon>Bacillota</taxon>
        <taxon>Tissierellia</taxon>
        <taxon>Tissierellales</taxon>
        <taxon>Tissierellaceae</taxon>
        <taxon>Tissierella</taxon>
    </lineage>
</organism>
<dbReference type="HAMAP" id="MF_00107">
    <property type="entry name" value="IspF"/>
    <property type="match status" value="1"/>
</dbReference>
<keyword evidence="1 2" id="KW-0414">Isoprene biosynthesis</keyword>
<comment type="subunit">
    <text evidence="1">Homotrimer.</text>
</comment>
<comment type="cofactor">
    <cofactor evidence="1">
        <name>a divalent metal cation</name>
        <dbReference type="ChEBI" id="CHEBI:60240"/>
    </cofactor>
    <text evidence="1">Binds 1 divalent metal cation per subunit.</text>
</comment>
<feature type="binding site" evidence="1">
    <location>
        <position position="139"/>
    </location>
    <ligand>
        <name>4-CDP-2-C-methyl-D-erythritol 2-phosphate</name>
        <dbReference type="ChEBI" id="CHEBI:57919"/>
    </ligand>
</feature>
<feature type="site" description="Transition state stabilizer" evidence="1">
    <location>
        <position position="133"/>
    </location>
</feature>
<dbReference type="Proteomes" id="UP000749471">
    <property type="component" value="Unassembled WGS sequence"/>
</dbReference>
<dbReference type="RefSeq" id="WP_216519956.1">
    <property type="nucleotide sequence ID" value="NZ_JAHLPM010000009.1"/>
</dbReference>
<dbReference type="PROSITE" id="PS01350">
    <property type="entry name" value="ISPF"/>
    <property type="match status" value="1"/>
</dbReference>
<dbReference type="NCBIfam" id="TIGR00151">
    <property type="entry name" value="ispF"/>
    <property type="match status" value="1"/>
</dbReference>
<evidence type="ECO:0000256" key="2">
    <source>
        <dbReference type="RuleBase" id="RU004395"/>
    </source>
</evidence>
<keyword evidence="5" id="KW-1185">Reference proteome</keyword>
<feature type="binding site" evidence="1">
    <location>
        <begin position="8"/>
        <end position="10"/>
    </location>
    <ligand>
        <name>4-CDP-2-C-methyl-D-erythritol 2-phosphate</name>
        <dbReference type="ChEBI" id="CHEBI:57919"/>
    </ligand>
</feature>
<dbReference type="EMBL" id="JAHLPM010000009">
    <property type="protein sequence ID" value="MBU5438676.1"/>
    <property type="molecule type" value="Genomic_DNA"/>
</dbReference>
<keyword evidence="1 2" id="KW-0456">Lyase</keyword>
<dbReference type="CDD" id="cd00554">
    <property type="entry name" value="MECDP_synthase"/>
    <property type="match status" value="1"/>
</dbReference>
<feature type="site" description="Transition state stabilizer" evidence="1">
    <location>
        <position position="34"/>
    </location>
</feature>
<proteinExistence type="inferred from homology"/>
<sequence length="159" mass="17508">MRIGFGYDVHQLVEGRKLTIGGLDIPYEKGLLGHSDADVLVHSIMDSILGALALGDIGKHFPDTDSKYKDISSLLLLDRVYETMEQSGYKIGNIDATIAAQRPKLAPYIDKMKIIIANRLETSVENINIKATTTEKLGFEGREEGISAYSVCLLKPKNI</sequence>
<feature type="binding site" evidence="1">
    <location>
        <begin position="56"/>
        <end position="58"/>
    </location>
    <ligand>
        <name>4-CDP-2-C-methyl-D-erythritol 2-phosphate</name>
        <dbReference type="ChEBI" id="CHEBI:57919"/>
    </ligand>
</feature>
<comment type="caution">
    <text evidence="4">The sequence shown here is derived from an EMBL/GenBank/DDBJ whole genome shotgun (WGS) entry which is preliminary data.</text>
</comment>
<comment type="pathway">
    <text evidence="1">Isoprenoid biosynthesis; isopentenyl diphosphate biosynthesis via DXP pathway; isopentenyl diphosphate from 1-deoxy-D-xylulose 5-phosphate: step 4/6.</text>
</comment>
<keyword evidence="1" id="KW-0479">Metal-binding</keyword>
<dbReference type="Pfam" id="PF02542">
    <property type="entry name" value="YgbB"/>
    <property type="match status" value="1"/>
</dbReference>
<dbReference type="EC" id="4.6.1.12" evidence="1 2"/>
<dbReference type="PANTHER" id="PTHR43181">
    <property type="entry name" value="2-C-METHYL-D-ERYTHRITOL 2,4-CYCLODIPHOSPHATE SYNTHASE, CHLOROPLASTIC"/>
    <property type="match status" value="1"/>
</dbReference>
<comment type="function">
    <text evidence="1">Involved in the biosynthesis of isopentenyl diphosphate (IPP) and dimethylallyl diphosphate (DMAPP), two major building blocks of isoprenoid compounds. Catalyzes the conversion of 4-diphosphocytidyl-2-C-methyl-D-erythritol 2-phosphate (CDP-ME2P) to 2-C-methyl-D-erythritol 2,4-cyclodiphosphate (ME-CPP) with a corresponding release of cytidine 5-monophosphate (CMP).</text>
</comment>
<dbReference type="InterPro" id="IPR020555">
    <property type="entry name" value="MECDP_synthase_CS"/>
</dbReference>
<feature type="binding site" evidence="1">
    <location>
        <position position="10"/>
    </location>
    <ligand>
        <name>a divalent metal cation</name>
        <dbReference type="ChEBI" id="CHEBI:60240"/>
    </ligand>
</feature>